<dbReference type="GO" id="GO:0016020">
    <property type="term" value="C:membrane"/>
    <property type="evidence" value="ECO:0007669"/>
    <property type="project" value="UniProtKB-SubCell"/>
</dbReference>
<evidence type="ECO:0000256" key="12">
    <source>
        <dbReference type="ARBA" id="ARBA00023136"/>
    </source>
</evidence>
<evidence type="ECO:0000256" key="9">
    <source>
        <dbReference type="ARBA" id="ARBA00022989"/>
    </source>
</evidence>
<accession>A5GZV5</accession>
<dbReference type="PANTHER" id="PTHR31803">
    <property type="entry name" value="ALTERNATIVE OXIDASE"/>
    <property type="match status" value="1"/>
</dbReference>
<dbReference type="InterPro" id="IPR038659">
    <property type="entry name" value="AOX_sf"/>
</dbReference>
<dbReference type="Pfam" id="PF01786">
    <property type="entry name" value="AOX"/>
    <property type="match status" value="1"/>
</dbReference>
<evidence type="ECO:0000256" key="4">
    <source>
        <dbReference type="ARBA" id="ARBA00022448"/>
    </source>
</evidence>
<reference evidence="14" key="2">
    <citation type="journal article" date="2009" name="Planta">
        <title>Occurrence and environmental stress responses of two plastid terminal oxidases in Haematococcus pluvialis (Chlorophyceae).</title>
        <authorList>
            <person name="Wang J."/>
            <person name="Sommerfeld M."/>
            <person name="Hu Q."/>
        </authorList>
    </citation>
    <scope>NUCLEOTIDE SEQUENCE</scope>
</reference>
<dbReference type="AlphaFoldDB" id="A5GZV5"/>
<evidence type="ECO:0000313" key="14">
    <source>
        <dbReference type="EMBL" id="ABF85789.1"/>
    </source>
</evidence>
<dbReference type="PANTHER" id="PTHR31803:SF19">
    <property type="entry name" value="UBIQUINOL OXIDASE"/>
    <property type="match status" value="1"/>
</dbReference>
<evidence type="ECO:0000256" key="6">
    <source>
        <dbReference type="ARBA" id="ARBA00022692"/>
    </source>
</evidence>
<keyword evidence="9" id="KW-1133">Transmembrane helix</keyword>
<keyword evidence="5 13" id="KW-0679">Respiratory chain</keyword>
<organism evidence="14">
    <name type="scientific">Haematococcus lacustris</name>
    <name type="common">Green alga</name>
    <name type="synonym">Haematococcus pluvialis</name>
    <dbReference type="NCBI Taxonomy" id="44745"/>
    <lineage>
        <taxon>Eukaryota</taxon>
        <taxon>Viridiplantae</taxon>
        <taxon>Chlorophyta</taxon>
        <taxon>core chlorophytes</taxon>
        <taxon>Chlorophyceae</taxon>
        <taxon>CS clade</taxon>
        <taxon>Chlamydomonadales</taxon>
        <taxon>Haematococcaceae</taxon>
        <taxon>Haematococcus</taxon>
    </lineage>
</organism>
<keyword evidence="6 13" id="KW-0812">Transmembrane</keyword>
<evidence type="ECO:0000256" key="3">
    <source>
        <dbReference type="ARBA" id="ARBA00008388"/>
    </source>
</evidence>
<dbReference type="GO" id="GO:0009916">
    <property type="term" value="F:alternative oxidase activity"/>
    <property type="evidence" value="ECO:0007669"/>
    <property type="project" value="UniProtKB-UniRule"/>
</dbReference>
<comment type="cofactor">
    <cofactor evidence="13">
        <name>Fe cation</name>
        <dbReference type="ChEBI" id="CHEBI:24875"/>
    </cofactor>
    <text evidence="13">Binds 2 iron ions per subunit.</text>
</comment>
<comment type="catalytic activity">
    <reaction evidence="1 13">
        <text>2 a ubiquinol + O2 = 2 a ubiquinone + 2 H2O</text>
        <dbReference type="Rhea" id="RHEA:30255"/>
        <dbReference type="Rhea" id="RHEA-COMP:9565"/>
        <dbReference type="Rhea" id="RHEA-COMP:9566"/>
        <dbReference type="ChEBI" id="CHEBI:15377"/>
        <dbReference type="ChEBI" id="CHEBI:15379"/>
        <dbReference type="ChEBI" id="CHEBI:16389"/>
        <dbReference type="ChEBI" id="CHEBI:17976"/>
        <dbReference type="EC" id="1.10.3.11"/>
    </reaction>
</comment>
<evidence type="ECO:0000256" key="5">
    <source>
        <dbReference type="ARBA" id="ARBA00022660"/>
    </source>
</evidence>
<keyword evidence="7 13" id="KW-0479">Metal-binding</keyword>
<dbReference type="GO" id="GO:0005739">
    <property type="term" value="C:mitochondrion"/>
    <property type="evidence" value="ECO:0007669"/>
    <property type="project" value="TreeGrafter"/>
</dbReference>
<evidence type="ECO:0000256" key="13">
    <source>
        <dbReference type="RuleBase" id="RU003779"/>
    </source>
</evidence>
<evidence type="ECO:0000256" key="7">
    <source>
        <dbReference type="ARBA" id="ARBA00022723"/>
    </source>
</evidence>
<dbReference type="GO" id="GO:0046872">
    <property type="term" value="F:metal ion binding"/>
    <property type="evidence" value="ECO:0007669"/>
    <property type="project" value="UniProtKB-UniRule"/>
</dbReference>
<dbReference type="CDD" id="cd01053">
    <property type="entry name" value="AOX"/>
    <property type="match status" value="1"/>
</dbReference>
<keyword evidence="12 13" id="KW-0472">Membrane</keyword>
<comment type="subcellular location">
    <subcellularLocation>
        <location evidence="2">Membrane</location>
    </subcellularLocation>
</comment>
<dbReference type="Gene3D" id="1.20.1260.140">
    <property type="entry name" value="Alternative oxidase"/>
    <property type="match status" value="1"/>
</dbReference>
<dbReference type="InterPro" id="IPR002680">
    <property type="entry name" value="AOX"/>
</dbReference>
<name>A5GZV5_HAELA</name>
<evidence type="ECO:0000256" key="11">
    <source>
        <dbReference type="ARBA" id="ARBA00023004"/>
    </source>
</evidence>
<keyword evidence="11 13" id="KW-0408">Iron</keyword>
<dbReference type="GO" id="GO:0102721">
    <property type="term" value="F:ubiquinol:oxygen oxidoreductase activity"/>
    <property type="evidence" value="ECO:0007669"/>
    <property type="project" value="UniProtKB-EC"/>
</dbReference>
<evidence type="ECO:0000256" key="1">
    <source>
        <dbReference type="ARBA" id="ARBA00001192"/>
    </source>
</evidence>
<dbReference type="EMBL" id="DQ485457">
    <property type="protein sequence ID" value="ABF85789.1"/>
    <property type="molecule type" value="mRNA"/>
</dbReference>
<dbReference type="GO" id="GO:0106292">
    <property type="term" value="F:superoxide-generating NADPH oxidase activity"/>
    <property type="evidence" value="ECO:0007669"/>
    <property type="project" value="UniProtKB-ARBA"/>
</dbReference>
<protein>
    <recommendedName>
        <fullName evidence="13">Ubiquinol oxidase</fullName>
        <ecNumber evidence="13">1.10.3.11</ecNumber>
    </recommendedName>
</protein>
<dbReference type="GO" id="GO:0098803">
    <property type="term" value="C:respiratory chain complex"/>
    <property type="evidence" value="ECO:0007669"/>
    <property type="project" value="UniProtKB-UniRule"/>
</dbReference>
<keyword evidence="10 13" id="KW-0560">Oxidoreductase</keyword>
<keyword evidence="4" id="KW-0813">Transport</keyword>
<reference evidence="14" key="1">
    <citation type="journal article" date="2008" name="J. Plant Physiol.">
        <title>Consumption of oxygen by astaxanthin biosynthesis: a protective mechanism against oxidative stress in Haematococcus pluvialis (Chlorophyceae).</title>
        <authorList>
            <person name="Li Y."/>
            <person name="Sommerfeld M."/>
            <person name="Chen F."/>
            <person name="Hu Q."/>
        </authorList>
    </citation>
    <scope>NUCLEOTIDE SEQUENCE</scope>
</reference>
<evidence type="ECO:0000256" key="10">
    <source>
        <dbReference type="ARBA" id="ARBA00023002"/>
    </source>
</evidence>
<sequence>MLNLRPTVVRLALGSRNPPLYVCGAVKQAMPNYRQLSPARQPLFAPPSMDDEELGSDDEECAVYVGRDGKFVEVMCCDYGYRAGSGRMYNTDSGTIPMSGVQMAVENFVDELACLRRSFRKDDYGPVAAKAAPHPGIVRQGFNLLGRGLTRLVAAADRSLEWLHLLPKLDEEAGQLPGTVRQGNVVKRSVGEECAEIRQRLSRLILSNHAVSERERVREAIGGKVEAPWYVRGVYNILCLLIDVLFENRPIQRFWFLETVARMPYFSYISCLHLYESLGWWRAAAELRKLHFAEEWNELHHLQIMESLGGDQLWFDRFVGYHSAIVYYWVLVLLYVASPSLAYTFSELLEAHAVDTYGEFLDANEPLLKSLAPPLVAAEYYRSCDLYLFDEFQTSNVTPRNPPLENLYDVFCAIKEDEGEHVKTMHACVDSSLVAGLAARKDLPRRV</sequence>
<proteinExistence type="evidence at transcript level"/>
<keyword evidence="8 13" id="KW-0249">Electron transport</keyword>
<dbReference type="EC" id="1.10.3.11" evidence="13"/>
<evidence type="ECO:0000256" key="2">
    <source>
        <dbReference type="ARBA" id="ARBA00004370"/>
    </source>
</evidence>
<dbReference type="GO" id="GO:0010230">
    <property type="term" value="P:alternative respiration"/>
    <property type="evidence" value="ECO:0007669"/>
    <property type="project" value="TreeGrafter"/>
</dbReference>
<evidence type="ECO:0000256" key="8">
    <source>
        <dbReference type="ARBA" id="ARBA00022982"/>
    </source>
</evidence>
<gene>
    <name evidence="14" type="primary">PTOX1</name>
</gene>
<comment type="similarity">
    <text evidence="3 13">Belongs to the alternative oxidase family.</text>
</comment>